<feature type="domain" description="Fe/B12 periplasmic-binding" evidence="7">
    <location>
        <begin position="37"/>
        <end position="300"/>
    </location>
</feature>
<evidence type="ECO:0000256" key="1">
    <source>
        <dbReference type="ARBA" id="ARBA00004196"/>
    </source>
</evidence>
<sequence length="317" mass="33486">MTLRLRILRSLLAPLAVLAALAATPAAAGDGPPPPRRVVALDWGLTDTLIALGVRPLAVPEAKVYDIWVGGPPLDPGVVDLGLRLEPNLELLSTLAPDLILIVGEQESLRPQLERIAPTLSLPTYTPDHRPWENAVEGTRRLSRLLHRQAAGEALIGRAEAAFAAARARLKVANPPPVLAVSFMDARHVRVYGQGSLAEAVLESSGLRSAWTGPTNAWGFATVPIDRLSVHPDASLLVIDPVPPDARPTLLSSPLWRNLPAVAAGRTGVIPPPLVFGMVPAAARFARMLAETPDLFPAAALSGPRSYGDAGSAGRPR</sequence>
<dbReference type="RefSeq" id="WP_201075223.1">
    <property type="nucleotide sequence ID" value="NZ_CP067420.1"/>
</dbReference>
<dbReference type="Pfam" id="PF01497">
    <property type="entry name" value="Peripla_BP_2"/>
    <property type="match status" value="1"/>
</dbReference>
<evidence type="ECO:0000313" key="9">
    <source>
        <dbReference type="Proteomes" id="UP000595197"/>
    </source>
</evidence>
<dbReference type="PANTHER" id="PTHR30532">
    <property type="entry name" value="IRON III DICITRATE-BINDING PERIPLASMIC PROTEIN"/>
    <property type="match status" value="1"/>
</dbReference>
<evidence type="ECO:0000256" key="6">
    <source>
        <dbReference type="SAM" id="SignalP"/>
    </source>
</evidence>
<reference evidence="8" key="1">
    <citation type="submission" date="2021-02" db="EMBL/GenBank/DDBJ databases">
        <title>Skermanella TT6 skin isolate.</title>
        <authorList>
            <person name="Lee K."/>
            <person name="Ganzorig M."/>
        </authorList>
    </citation>
    <scope>NUCLEOTIDE SEQUENCE</scope>
    <source>
        <strain evidence="8">TT6</strain>
    </source>
</reference>
<dbReference type="InterPro" id="IPR002491">
    <property type="entry name" value="ABC_transptr_periplasmic_BD"/>
</dbReference>
<accession>A0ABX7B4H2</accession>
<evidence type="ECO:0000313" key="8">
    <source>
        <dbReference type="EMBL" id="QQP89227.1"/>
    </source>
</evidence>
<dbReference type="InterPro" id="IPR051313">
    <property type="entry name" value="Bact_iron-sidero_bind"/>
</dbReference>
<keyword evidence="3" id="KW-0813">Transport</keyword>
<keyword evidence="9" id="KW-1185">Reference proteome</keyword>
<comment type="similarity">
    <text evidence="2">Belongs to the bacterial solute-binding protein 8 family.</text>
</comment>
<keyword evidence="5 6" id="KW-0732">Signal</keyword>
<evidence type="ECO:0000256" key="5">
    <source>
        <dbReference type="ARBA" id="ARBA00022729"/>
    </source>
</evidence>
<gene>
    <name evidence="8" type="ORF">IGS68_25080</name>
</gene>
<proteinExistence type="inferred from homology"/>
<evidence type="ECO:0000256" key="3">
    <source>
        <dbReference type="ARBA" id="ARBA00022448"/>
    </source>
</evidence>
<evidence type="ECO:0000259" key="7">
    <source>
        <dbReference type="PROSITE" id="PS50983"/>
    </source>
</evidence>
<feature type="signal peptide" evidence="6">
    <location>
        <begin position="1"/>
        <end position="28"/>
    </location>
</feature>
<dbReference type="EMBL" id="CP067420">
    <property type="protein sequence ID" value="QQP89227.1"/>
    <property type="molecule type" value="Genomic_DNA"/>
</dbReference>
<feature type="chain" id="PRO_5046837712" evidence="6">
    <location>
        <begin position="29"/>
        <end position="317"/>
    </location>
</feature>
<keyword evidence="4" id="KW-0408">Iron</keyword>
<dbReference type="PANTHER" id="PTHR30532:SF1">
    <property type="entry name" value="IRON(3+)-HYDROXAMATE-BINDING PROTEIN FHUD"/>
    <property type="match status" value="1"/>
</dbReference>
<dbReference type="SUPFAM" id="SSF53807">
    <property type="entry name" value="Helical backbone' metal receptor"/>
    <property type="match status" value="1"/>
</dbReference>
<dbReference type="PROSITE" id="PS50983">
    <property type="entry name" value="FE_B12_PBP"/>
    <property type="match status" value="1"/>
</dbReference>
<comment type="subcellular location">
    <subcellularLocation>
        <location evidence="1">Cell envelope</location>
    </subcellularLocation>
</comment>
<dbReference type="Proteomes" id="UP000595197">
    <property type="component" value="Chromosome"/>
</dbReference>
<organism evidence="8 9">
    <name type="scientific">Skermanella cutis</name>
    <dbReference type="NCBI Taxonomy" id="2775420"/>
    <lineage>
        <taxon>Bacteria</taxon>
        <taxon>Pseudomonadati</taxon>
        <taxon>Pseudomonadota</taxon>
        <taxon>Alphaproteobacteria</taxon>
        <taxon>Rhodospirillales</taxon>
        <taxon>Azospirillaceae</taxon>
        <taxon>Skermanella</taxon>
    </lineage>
</organism>
<dbReference type="Gene3D" id="3.40.50.1980">
    <property type="entry name" value="Nitrogenase molybdenum iron protein domain"/>
    <property type="match status" value="2"/>
</dbReference>
<dbReference type="CDD" id="cd01146">
    <property type="entry name" value="FhuD"/>
    <property type="match status" value="1"/>
</dbReference>
<evidence type="ECO:0000256" key="4">
    <source>
        <dbReference type="ARBA" id="ARBA00022496"/>
    </source>
</evidence>
<evidence type="ECO:0000256" key="2">
    <source>
        <dbReference type="ARBA" id="ARBA00008814"/>
    </source>
</evidence>
<keyword evidence="4" id="KW-0406">Ion transport</keyword>
<name>A0ABX7B4H2_9PROT</name>
<protein>
    <submittedName>
        <fullName evidence="8">Iron-siderophore ABC transporter substrate-binding protein</fullName>
    </submittedName>
</protein>
<keyword evidence="4" id="KW-0410">Iron transport</keyword>
<dbReference type="PRINTS" id="PR01715">
    <property type="entry name" value="FERRIBNDNGPP"/>
</dbReference>